<gene>
    <name evidence="2" type="ORF">SAMN05444170_6193</name>
</gene>
<dbReference type="InterPro" id="IPR018687">
    <property type="entry name" value="DUF2177_membr"/>
</dbReference>
<evidence type="ECO:0000256" key="1">
    <source>
        <dbReference type="SAM" id="Phobius"/>
    </source>
</evidence>
<protein>
    <submittedName>
        <fullName evidence="2">Uncharacterized membrane protein</fullName>
    </submittedName>
</protein>
<sequence length="191" mass="20752">MIGKAKIVAKPDQAGGVGSISHQGVNSFDGHQVHYKYCNLAFPDPYYITGTSEKREEARLQRYAVLYLATLIVLIPVDFLFLGVVAKGFFTSQVGEMLGEIRLAPAIVFYLLYVAGILIFVSAPANATWQSTLLYGALFGLFCYATFDLTSLSLLKHWTWPVAIVDVSWGAVVTAISSTAGLLIANQIAPK</sequence>
<organism evidence="2 3">
    <name type="scientific">Bradyrhizobium erythrophlei</name>
    <dbReference type="NCBI Taxonomy" id="1437360"/>
    <lineage>
        <taxon>Bacteria</taxon>
        <taxon>Pseudomonadati</taxon>
        <taxon>Pseudomonadota</taxon>
        <taxon>Alphaproteobacteria</taxon>
        <taxon>Hyphomicrobiales</taxon>
        <taxon>Nitrobacteraceae</taxon>
        <taxon>Bradyrhizobium</taxon>
    </lineage>
</organism>
<feature type="transmembrane region" description="Helical" evidence="1">
    <location>
        <begin position="102"/>
        <end position="121"/>
    </location>
</feature>
<keyword evidence="3" id="KW-1185">Reference proteome</keyword>
<accession>A0A1M7UQK0</accession>
<name>A0A1M7UQK0_9BRAD</name>
<dbReference type="Proteomes" id="UP000184096">
    <property type="component" value="Chromosome I"/>
</dbReference>
<feature type="transmembrane region" description="Helical" evidence="1">
    <location>
        <begin position="64"/>
        <end position="90"/>
    </location>
</feature>
<evidence type="ECO:0000313" key="2">
    <source>
        <dbReference type="EMBL" id="SHN85194.1"/>
    </source>
</evidence>
<reference evidence="3" key="1">
    <citation type="submission" date="2016-11" db="EMBL/GenBank/DDBJ databases">
        <authorList>
            <person name="Varghese N."/>
            <person name="Submissions S."/>
        </authorList>
    </citation>
    <scope>NUCLEOTIDE SEQUENCE [LARGE SCALE GENOMIC DNA]</scope>
    <source>
        <strain evidence="3">GAS401</strain>
    </source>
</reference>
<dbReference type="AlphaFoldDB" id="A0A1M7UQK0"/>
<feature type="transmembrane region" description="Helical" evidence="1">
    <location>
        <begin position="133"/>
        <end position="155"/>
    </location>
</feature>
<dbReference type="Pfam" id="PF09945">
    <property type="entry name" value="DUF2177"/>
    <property type="match status" value="1"/>
</dbReference>
<keyword evidence="1" id="KW-0472">Membrane</keyword>
<proteinExistence type="predicted"/>
<keyword evidence="1" id="KW-0812">Transmembrane</keyword>
<keyword evidence="1" id="KW-1133">Transmembrane helix</keyword>
<evidence type="ECO:0000313" key="3">
    <source>
        <dbReference type="Proteomes" id="UP000184096"/>
    </source>
</evidence>
<feature type="transmembrane region" description="Helical" evidence="1">
    <location>
        <begin position="167"/>
        <end position="185"/>
    </location>
</feature>
<dbReference type="EMBL" id="LT670849">
    <property type="protein sequence ID" value="SHN85194.1"/>
    <property type="molecule type" value="Genomic_DNA"/>
</dbReference>